<reference evidence="1" key="1">
    <citation type="journal article" date="2022" name="Plant J.">
        <title>Strategies of tolerance reflected in two North American maple genomes.</title>
        <authorList>
            <person name="McEvoy S.L."/>
            <person name="Sezen U.U."/>
            <person name="Trouern-Trend A."/>
            <person name="McMahon S.M."/>
            <person name="Schaberg P.G."/>
            <person name="Yang J."/>
            <person name="Wegrzyn J.L."/>
            <person name="Swenson N.G."/>
        </authorList>
    </citation>
    <scope>NUCLEOTIDE SEQUENCE</scope>
    <source>
        <strain evidence="1">NS2018</strain>
    </source>
</reference>
<name>A0AA39W2Q7_ACESA</name>
<protein>
    <submittedName>
        <fullName evidence="1">Uncharacterized protein</fullName>
    </submittedName>
</protein>
<keyword evidence="2" id="KW-1185">Reference proteome</keyword>
<dbReference type="EMBL" id="JAUESC010000003">
    <property type="protein sequence ID" value="KAK0602007.1"/>
    <property type="molecule type" value="Genomic_DNA"/>
</dbReference>
<proteinExistence type="predicted"/>
<reference evidence="1" key="2">
    <citation type="submission" date="2023-06" db="EMBL/GenBank/DDBJ databases">
        <authorList>
            <person name="Swenson N.G."/>
            <person name="Wegrzyn J.L."/>
            <person name="Mcevoy S.L."/>
        </authorList>
    </citation>
    <scope>NUCLEOTIDE SEQUENCE</scope>
    <source>
        <strain evidence="1">NS2018</strain>
        <tissue evidence="1">Leaf</tissue>
    </source>
</reference>
<sequence length="121" mass="14046">MESKIKRSARGTKGSVRGSMCWCRPVHDQLRCTWTQPRASMHREVVEEFYARKNLDEFLKGGPVMVRGKEVQLEVVHINSYFDTKLPDDPELLAEMHDGVLWDNLYARQRVDFANDLVIVP</sequence>
<evidence type="ECO:0000313" key="1">
    <source>
        <dbReference type="EMBL" id="KAK0602007.1"/>
    </source>
</evidence>
<accession>A0AA39W2Q7</accession>
<organism evidence="1 2">
    <name type="scientific">Acer saccharum</name>
    <name type="common">Sugar maple</name>
    <dbReference type="NCBI Taxonomy" id="4024"/>
    <lineage>
        <taxon>Eukaryota</taxon>
        <taxon>Viridiplantae</taxon>
        <taxon>Streptophyta</taxon>
        <taxon>Embryophyta</taxon>
        <taxon>Tracheophyta</taxon>
        <taxon>Spermatophyta</taxon>
        <taxon>Magnoliopsida</taxon>
        <taxon>eudicotyledons</taxon>
        <taxon>Gunneridae</taxon>
        <taxon>Pentapetalae</taxon>
        <taxon>rosids</taxon>
        <taxon>malvids</taxon>
        <taxon>Sapindales</taxon>
        <taxon>Sapindaceae</taxon>
        <taxon>Hippocastanoideae</taxon>
        <taxon>Acereae</taxon>
        <taxon>Acer</taxon>
    </lineage>
</organism>
<evidence type="ECO:0000313" key="2">
    <source>
        <dbReference type="Proteomes" id="UP001168877"/>
    </source>
</evidence>
<dbReference type="AlphaFoldDB" id="A0AA39W2Q7"/>
<dbReference type="Proteomes" id="UP001168877">
    <property type="component" value="Unassembled WGS sequence"/>
</dbReference>
<gene>
    <name evidence="1" type="ORF">LWI29_029533</name>
</gene>
<comment type="caution">
    <text evidence="1">The sequence shown here is derived from an EMBL/GenBank/DDBJ whole genome shotgun (WGS) entry which is preliminary data.</text>
</comment>